<dbReference type="PANTHER" id="PTHR19959:SF119">
    <property type="entry name" value="FUNGAL LIPASE-LIKE DOMAIN-CONTAINING PROTEIN"/>
    <property type="match status" value="1"/>
</dbReference>
<evidence type="ECO:0000259" key="1">
    <source>
        <dbReference type="Pfam" id="PF12770"/>
    </source>
</evidence>
<dbReference type="Pfam" id="PF12770">
    <property type="entry name" value="CHAT"/>
    <property type="match status" value="1"/>
</dbReference>
<evidence type="ECO:0000313" key="3">
    <source>
        <dbReference type="Proteomes" id="UP000717696"/>
    </source>
</evidence>
<protein>
    <submittedName>
        <fullName evidence="2">CHAT domain-containing protein</fullName>
    </submittedName>
</protein>
<comment type="caution">
    <text evidence="2">The sequence shown here is derived from an EMBL/GenBank/DDBJ whole genome shotgun (WGS) entry which is preliminary data.</text>
</comment>
<dbReference type="InterPro" id="IPR011990">
    <property type="entry name" value="TPR-like_helical_dom_sf"/>
</dbReference>
<organism evidence="2 3">
    <name type="scientific">Dactylonectria estremocensis</name>
    <dbReference type="NCBI Taxonomy" id="1079267"/>
    <lineage>
        <taxon>Eukaryota</taxon>
        <taxon>Fungi</taxon>
        <taxon>Dikarya</taxon>
        <taxon>Ascomycota</taxon>
        <taxon>Pezizomycotina</taxon>
        <taxon>Sordariomycetes</taxon>
        <taxon>Hypocreomycetidae</taxon>
        <taxon>Hypocreales</taxon>
        <taxon>Nectriaceae</taxon>
        <taxon>Dactylonectria</taxon>
    </lineage>
</organism>
<gene>
    <name evidence="2" type="ORF">B0J13DRAFT_585720</name>
</gene>
<dbReference type="OrthoDB" id="9991317at2759"/>
<feature type="domain" description="CHAT" evidence="1">
    <location>
        <begin position="629"/>
        <end position="888"/>
    </location>
</feature>
<proteinExistence type="predicted"/>
<dbReference type="InterPro" id="IPR024983">
    <property type="entry name" value="CHAT_dom"/>
</dbReference>
<name>A0A9P9EKT2_9HYPO</name>
<dbReference type="SUPFAM" id="SSF48452">
    <property type="entry name" value="TPR-like"/>
    <property type="match status" value="1"/>
</dbReference>
<accession>A0A9P9EKT2</accession>
<keyword evidence="3" id="KW-1185">Reference proteome</keyword>
<dbReference type="PANTHER" id="PTHR19959">
    <property type="entry name" value="KINESIN LIGHT CHAIN"/>
    <property type="match status" value="1"/>
</dbReference>
<dbReference type="Proteomes" id="UP000717696">
    <property type="component" value="Unassembled WGS sequence"/>
</dbReference>
<dbReference type="AlphaFoldDB" id="A0A9P9EKT2"/>
<evidence type="ECO:0000313" key="2">
    <source>
        <dbReference type="EMBL" id="KAH7141324.1"/>
    </source>
</evidence>
<sequence length="981" mass="109858">MIQISNLLGNPYDETGDLVYLEEAIRVGKEGIFATPQDDPNRGGRLSNLGSRLVDRHRRVGALSDLEEAIGFTRESIEVIPLDHPNCAACLATLGAVLSTKYAHTRSMADFDEAAQVPKDVLEATTDGHPTGVACFRNLEDIFNKKYRRTGAVVDLKKAIQFNRRASNSIPPDSPEWVKFLCDLKDGPLSTLGGILGGRLLATGELDDVNEGIAHLQEAVHRTKPGHPNRLGYLGNLGILLGNRYSRTRSIVDLDQSIDCLREAAYKTPKGHTDWVGRQNNLEARLADRYSRIGSMLDLEWSIQIGRKLVASTNPGDSNYSAILTNLGIRLSDRYMRTRSLADLDEAIRFARKSAETLPHVHADWAGRLDNLAGRLIERYRRTWKDEHFSEAIDVATRAVLAASKDHPLRAACLNNVGALMLGRCIEKGFLDDLEEAIKALQEALDLTAEIDTRRRAANAAIRFIPQLVLRSLNNSDKQHLLSQVAGLVCEAASLALRAFESPLPAINCLEQERGILATSIEDMRTDIMGFKRTTLIWQTMMLNSNEQINNVVKEIQTKSGFEDFLLAPSPSKMREAARYGLIVIINVSAFHCNALIVEYNGERRMPLFRASSRQVQRIAQHGRMDSLETLEWLWDAIMNPILTELGFTQPPLNDDWPHVWWIPTGPLCKFPLHAAGYHSRGTSETMMDRVMSSYSSSIKAMIVSRQFSIHQSAQPKALLVAMEYTPGNSTLHFARRELEVVDRICGSMNISVAKPGQRKSEILPHLQQCKIFHFAGHSHTDEANPSMTHLLLEEGPKDPLTVSELLELNLRKESPFLAYLSACGTGRFKDEIFADESLHLIGACHVAGFRHVIGTLWEVDDELCVEMATAIYEGIKDGAMTDKSVCQGLHNAATRLRNRWVQKRSQGIERDTKKQLSSLYRDDTQNIGGTVMRDDRMPRDVLLIEEEEEEKEVGSLHWVPYVHFGVKQAMQSCNLDRKRK</sequence>
<dbReference type="EMBL" id="JAGMUU010000012">
    <property type="protein sequence ID" value="KAH7141324.1"/>
    <property type="molecule type" value="Genomic_DNA"/>
</dbReference>
<reference evidence="2" key="1">
    <citation type="journal article" date="2021" name="Nat. Commun.">
        <title>Genetic determinants of endophytism in the Arabidopsis root mycobiome.</title>
        <authorList>
            <person name="Mesny F."/>
            <person name="Miyauchi S."/>
            <person name="Thiergart T."/>
            <person name="Pickel B."/>
            <person name="Atanasova L."/>
            <person name="Karlsson M."/>
            <person name="Huettel B."/>
            <person name="Barry K.W."/>
            <person name="Haridas S."/>
            <person name="Chen C."/>
            <person name="Bauer D."/>
            <person name="Andreopoulos W."/>
            <person name="Pangilinan J."/>
            <person name="LaButti K."/>
            <person name="Riley R."/>
            <person name="Lipzen A."/>
            <person name="Clum A."/>
            <person name="Drula E."/>
            <person name="Henrissat B."/>
            <person name="Kohler A."/>
            <person name="Grigoriev I.V."/>
            <person name="Martin F.M."/>
            <person name="Hacquard S."/>
        </authorList>
    </citation>
    <scope>NUCLEOTIDE SEQUENCE</scope>
    <source>
        <strain evidence="2">MPI-CAGE-AT-0021</strain>
    </source>
</reference>
<dbReference type="Gene3D" id="1.25.40.10">
    <property type="entry name" value="Tetratricopeptide repeat domain"/>
    <property type="match status" value="2"/>
</dbReference>